<reference evidence="1 2" key="1">
    <citation type="submission" date="2023-01" db="EMBL/GenBank/DDBJ databases">
        <authorList>
            <person name="Kreplak J."/>
        </authorList>
    </citation>
    <scope>NUCLEOTIDE SEQUENCE [LARGE SCALE GENOMIC DNA]</scope>
</reference>
<name>A0AAV0ZXS9_VICFA</name>
<evidence type="ECO:0000313" key="1">
    <source>
        <dbReference type="EMBL" id="CAI8602731.1"/>
    </source>
</evidence>
<dbReference type="AlphaFoldDB" id="A0AAV0ZXS9"/>
<evidence type="ECO:0000313" key="2">
    <source>
        <dbReference type="Proteomes" id="UP001157006"/>
    </source>
</evidence>
<keyword evidence="2" id="KW-1185">Reference proteome</keyword>
<accession>A0AAV0ZXS9</accession>
<gene>
    <name evidence="1" type="ORF">VFH_III054480</name>
</gene>
<dbReference type="Proteomes" id="UP001157006">
    <property type="component" value="Chromosome 3"/>
</dbReference>
<sequence>MNIYKVASTFLFGNLLNCTSSHVQKLPKLKTYSLTLGILILLATFRNYLKCRLGSSFEEPEYCPVVCSIWNIIGSNSNSAVVIFGNASTHSVRIKNNIFPYVIDSIIGNIDNVVINQDKDCLFLV</sequence>
<proteinExistence type="predicted"/>
<organism evidence="1 2">
    <name type="scientific">Vicia faba</name>
    <name type="common">Broad bean</name>
    <name type="synonym">Faba vulgaris</name>
    <dbReference type="NCBI Taxonomy" id="3906"/>
    <lineage>
        <taxon>Eukaryota</taxon>
        <taxon>Viridiplantae</taxon>
        <taxon>Streptophyta</taxon>
        <taxon>Embryophyta</taxon>
        <taxon>Tracheophyta</taxon>
        <taxon>Spermatophyta</taxon>
        <taxon>Magnoliopsida</taxon>
        <taxon>eudicotyledons</taxon>
        <taxon>Gunneridae</taxon>
        <taxon>Pentapetalae</taxon>
        <taxon>rosids</taxon>
        <taxon>fabids</taxon>
        <taxon>Fabales</taxon>
        <taxon>Fabaceae</taxon>
        <taxon>Papilionoideae</taxon>
        <taxon>50 kb inversion clade</taxon>
        <taxon>NPAAA clade</taxon>
        <taxon>Hologalegina</taxon>
        <taxon>IRL clade</taxon>
        <taxon>Fabeae</taxon>
        <taxon>Vicia</taxon>
    </lineage>
</organism>
<protein>
    <submittedName>
        <fullName evidence="1">Uncharacterized protein</fullName>
    </submittedName>
</protein>
<dbReference type="EMBL" id="OX451738">
    <property type="protein sequence ID" value="CAI8602731.1"/>
    <property type="molecule type" value="Genomic_DNA"/>
</dbReference>